<dbReference type="InterPro" id="IPR000949">
    <property type="entry name" value="ELM2_dom"/>
</dbReference>
<evidence type="ECO:0000256" key="6">
    <source>
        <dbReference type="ARBA" id="ARBA00023125"/>
    </source>
</evidence>
<dbReference type="GO" id="GO:0003677">
    <property type="term" value="F:DNA binding"/>
    <property type="evidence" value="ECO:0007669"/>
    <property type="project" value="UniProtKB-KW"/>
</dbReference>
<evidence type="ECO:0000256" key="5">
    <source>
        <dbReference type="ARBA" id="ARBA00023015"/>
    </source>
</evidence>
<evidence type="ECO:0000256" key="9">
    <source>
        <dbReference type="SAM" id="MobiDB-lite"/>
    </source>
</evidence>
<sequence>MDEKDPARGIRDGFTCLVQTRYCQKSENEKSTLVWSPCSTIDDKGLVEYLNEAKEKNEHTEEQSLGLLFYNRYNLEQSREDVKKHVPLPDIWSKQDKEMFEEGFKIYGKNFSMIHRRLPDKSMKRIIEYYYSWKRTKHFISLLDEGEKMLALEADEREKERHGSSFTQSESTPRNLARSKTNLPFGMFWSLPALNTVMNDEKGATLHSIDPEIISLKTEGEEQINDSWSNDEYFLAVEGIRKYGKNFKAIAEVIQTKTEEDVKIFYLNFRQLFQLDNMLQEHHITHFTALKR</sequence>
<evidence type="ECO:0000256" key="1">
    <source>
        <dbReference type="ARBA" id="ARBA00004123"/>
    </source>
</evidence>
<evidence type="ECO:0000313" key="12">
    <source>
        <dbReference type="EMBL" id="GFQ69225.1"/>
    </source>
</evidence>
<evidence type="ECO:0000256" key="8">
    <source>
        <dbReference type="ARBA" id="ARBA00023242"/>
    </source>
</evidence>
<dbReference type="SMART" id="SM00717">
    <property type="entry name" value="SANT"/>
    <property type="match status" value="2"/>
</dbReference>
<proteinExistence type="predicted"/>
<name>A0A8X6I1L6_TRICU</name>
<feature type="domain" description="SANT" evidence="11">
    <location>
        <begin position="223"/>
        <end position="274"/>
    </location>
</feature>
<keyword evidence="13" id="KW-1185">Reference proteome</keyword>
<keyword evidence="7" id="KW-0804">Transcription</keyword>
<evidence type="ECO:0000256" key="2">
    <source>
        <dbReference type="ARBA" id="ARBA00022723"/>
    </source>
</evidence>
<comment type="caution">
    <text evidence="12">The sequence shown here is derived from an EMBL/GenBank/DDBJ whole genome shotgun (WGS) entry which is preliminary data.</text>
</comment>
<evidence type="ECO:0000259" key="10">
    <source>
        <dbReference type="PROSITE" id="PS51156"/>
    </source>
</evidence>
<dbReference type="InterPro" id="IPR017884">
    <property type="entry name" value="SANT_dom"/>
</dbReference>
<dbReference type="InterPro" id="IPR051066">
    <property type="entry name" value="Trans_reg/Corepressor"/>
</dbReference>
<evidence type="ECO:0000313" key="13">
    <source>
        <dbReference type="Proteomes" id="UP000887116"/>
    </source>
</evidence>
<dbReference type="Pfam" id="PF01448">
    <property type="entry name" value="ELM2"/>
    <property type="match status" value="1"/>
</dbReference>
<keyword evidence="4" id="KW-0862">Zinc</keyword>
<evidence type="ECO:0000256" key="3">
    <source>
        <dbReference type="ARBA" id="ARBA00022771"/>
    </source>
</evidence>
<reference evidence="12" key="1">
    <citation type="submission" date="2020-07" db="EMBL/GenBank/DDBJ databases">
        <title>Multicomponent nature underlies the extraordinary mechanical properties of spider dragline silk.</title>
        <authorList>
            <person name="Kono N."/>
            <person name="Nakamura H."/>
            <person name="Mori M."/>
            <person name="Yoshida Y."/>
            <person name="Ohtoshi R."/>
            <person name="Malay A.D."/>
            <person name="Moran D.A.P."/>
            <person name="Tomita M."/>
            <person name="Numata K."/>
            <person name="Arakawa K."/>
        </authorList>
    </citation>
    <scope>NUCLEOTIDE SEQUENCE</scope>
</reference>
<evidence type="ECO:0000256" key="4">
    <source>
        <dbReference type="ARBA" id="ARBA00022833"/>
    </source>
</evidence>
<dbReference type="PROSITE" id="PS51156">
    <property type="entry name" value="ELM2"/>
    <property type="match status" value="1"/>
</dbReference>
<dbReference type="GO" id="GO:0000118">
    <property type="term" value="C:histone deacetylase complex"/>
    <property type="evidence" value="ECO:0007669"/>
    <property type="project" value="TreeGrafter"/>
</dbReference>
<dbReference type="AlphaFoldDB" id="A0A8X6I1L6"/>
<dbReference type="Gene3D" id="1.20.58.1880">
    <property type="match status" value="1"/>
</dbReference>
<feature type="region of interest" description="Disordered" evidence="9">
    <location>
        <begin position="156"/>
        <end position="176"/>
    </location>
</feature>
<keyword evidence="6" id="KW-0238">DNA-binding</keyword>
<dbReference type="GO" id="GO:0006357">
    <property type="term" value="P:regulation of transcription by RNA polymerase II"/>
    <property type="evidence" value="ECO:0007669"/>
    <property type="project" value="TreeGrafter"/>
</dbReference>
<keyword evidence="8" id="KW-0539">Nucleus</keyword>
<dbReference type="GO" id="GO:0008270">
    <property type="term" value="F:zinc ion binding"/>
    <property type="evidence" value="ECO:0007669"/>
    <property type="project" value="UniProtKB-KW"/>
</dbReference>
<accession>A0A8X6I1L6</accession>
<keyword evidence="5" id="KW-0805">Transcription regulation</keyword>
<dbReference type="InterPro" id="IPR001005">
    <property type="entry name" value="SANT/Myb"/>
</dbReference>
<dbReference type="CDD" id="cd00167">
    <property type="entry name" value="SANT"/>
    <property type="match status" value="1"/>
</dbReference>
<gene>
    <name evidence="12" type="primary">RCOR2</name>
    <name evidence="12" type="ORF">TNCT_660671</name>
</gene>
<dbReference type="GO" id="GO:0005667">
    <property type="term" value="C:transcription regulator complex"/>
    <property type="evidence" value="ECO:0007669"/>
    <property type="project" value="TreeGrafter"/>
</dbReference>
<evidence type="ECO:0000259" key="11">
    <source>
        <dbReference type="PROSITE" id="PS51293"/>
    </source>
</evidence>
<dbReference type="Pfam" id="PF00249">
    <property type="entry name" value="Myb_DNA-binding"/>
    <property type="match status" value="2"/>
</dbReference>
<dbReference type="SUPFAM" id="SSF46689">
    <property type="entry name" value="Homeodomain-like"/>
    <property type="match status" value="2"/>
</dbReference>
<organism evidence="12 13">
    <name type="scientific">Trichonephila clavata</name>
    <name type="common">Joro spider</name>
    <name type="synonym">Nephila clavata</name>
    <dbReference type="NCBI Taxonomy" id="2740835"/>
    <lineage>
        <taxon>Eukaryota</taxon>
        <taxon>Metazoa</taxon>
        <taxon>Ecdysozoa</taxon>
        <taxon>Arthropoda</taxon>
        <taxon>Chelicerata</taxon>
        <taxon>Arachnida</taxon>
        <taxon>Araneae</taxon>
        <taxon>Araneomorphae</taxon>
        <taxon>Entelegynae</taxon>
        <taxon>Araneoidea</taxon>
        <taxon>Nephilidae</taxon>
        <taxon>Trichonephila</taxon>
    </lineage>
</organism>
<dbReference type="PANTHER" id="PTHR16089">
    <property type="entry name" value="REST COREPRESSOR COREST PROTEIN-RELATED"/>
    <property type="match status" value="1"/>
</dbReference>
<dbReference type="PROSITE" id="PS51293">
    <property type="entry name" value="SANT"/>
    <property type="match status" value="2"/>
</dbReference>
<keyword evidence="2" id="KW-0479">Metal-binding</keyword>
<dbReference type="FunFam" id="1.10.10.60:FF:000012">
    <property type="entry name" value="Metastasis-associated 1 family, member 3"/>
    <property type="match status" value="1"/>
</dbReference>
<feature type="domain" description="ELM2" evidence="10">
    <location>
        <begin position="1"/>
        <end position="86"/>
    </location>
</feature>
<feature type="compositionally biased region" description="Polar residues" evidence="9">
    <location>
        <begin position="164"/>
        <end position="176"/>
    </location>
</feature>
<dbReference type="InterPro" id="IPR009057">
    <property type="entry name" value="Homeodomain-like_sf"/>
</dbReference>
<dbReference type="GO" id="GO:0003714">
    <property type="term" value="F:transcription corepressor activity"/>
    <property type="evidence" value="ECO:0007669"/>
    <property type="project" value="TreeGrafter"/>
</dbReference>
<feature type="domain" description="SANT" evidence="11">
    <location>
        <begin position="87"/>
        <end position="138"/>
    </location>
</feature>
<evidence type="ECO:0000256" key="7">
    <source>
        <dbReference type="ARBA" id="ARBA00023163"/>
    </source>
</evidence>
<dbReference type="EMBL" id="BMAO01020696">
    <property type="protein sequence ID" value="GFQ69225.1"/>
    <property type="molecule type" value="Genomic_DNA"/>
</dbReference>
<protein>
    <submittedName>
        <fullName evidence="12">REST corepressor 2</fullName>
    </submittedName>
</protein>
<dbReference type="Gene3D" id="1.10.10.60">
    <property type="entry name" value="Homeodomain-like"/>
    <property type="match status" value="1"/>
</dbReference>
<dbReference type="Proteomes" id="UP000887116">
    <property type="component" value="Unassembled WGS sequence"/>
</dbReference>
<keyword evidence="3" id="KW-0863">Zinc-finger</keyword>
<dbReference type="OrthoDB" id="10064338at2759"/>
<dbReference type="PANTHER" id="PTHR16089:SF28">
    <property type="entry name" value="REST COREPRESSOR"/>
    <property type="match status" value="1"/>
</dbReference>
<comment type="subcellular location">
    <subcellularLocation>
        <location evidence="1">Nucleus</location>
    </subcellularLocation>
</comment>